<dbReference type="AlphaFoldDB" id="A0A8X6V0N3"/>
<dbReference type="GO" id="GO:0015074">
    <property type="term" value="P:DNA integration"/>
    <property type="evidence" value="ECO:0007669"/>
    <property type="project" value="InterPro"/>
</dbReference>
<sequence>MRNGFAGLCGVPAKLVTDQGRQFEEELFRSIAAICGAKVAHTTSYHPQCNGKVERLHRTLKGAIKAHNNIRWTESLPTVLLGLRSAISYTIAQMVYGTSIKLPGEFFDPPTINMDPQNFVAKLQQHMAELKPLKSPSNRKQNIFVHKDLKSCFHVFIRIDRVKKALEPPYTVQKKYDKYFTILIKDKAVNISVDRLKPAYLLAVDNQNEQISVGKKMRFQIGKNFPHCLMNNLLPAVAER</sequence>
<dbReference type="PANTHER" id="PTHR38681:SF1">
    <property type="entry name" value="RETROVIRUS-RELATED POL POLYPROTEIN FROM TRANSPOSON 412-LIKE PROTEIN"/>
    <property type="match status" value="1"/>
</dbReference>
<dbReference type="GO" id="GO:0003676">
    <property type="term" value="F:nucleic acid binding"/>
    <property type="evidence" value="ECO:0007669"/>
    <property type="project" value="InterPro"/>
</dbReference>
<organism evidence="2 3">
    <name type="scientific">Trichonephila clavipes</name>
    <name type="common">Golden silk orbweaver</name>
    <name type="synonym">Nephila clavipes</name>
    <dbReference type="NCBI Taxonomy" id="2585209"/>
    <lineage>
        <taxon>Eukaryota</taxon>
        <taxon>Metazoa</taxon>
        <taxon>Ecdysozoa</taxon>
        <taxon>Arthropoda</taxon>
        <taxon>Chelicerata</taxon>
        <taxon>Arachnida</taxon>
        <taxon>Araneae</taxon>
        <taxon>Araneomorphae</taxon>
        <taxon>Entelegynae</taxon>
        <taxon>Araneoidea</taxon>
        <taxon>Nephilidae</taxon>
        <taxon>Trichonephila</taxon>
    </lineage>
</organism>
<protein>
    <submittedName>
        <fullName evidence="2">Retrovirus-related Pol polyprotein from transposon opus</fullName>
    </submittedName>
</protein>
<evidence type="ECO:0000259" key="1">
    <source>
        <dbReference type="PROSITE" id="PS50994"/>
    </source>
</evidence>
<dbReference type="SUPFAM" id="SSF53098">
    <property type="entry name" value="Ribonuclease H-like"/>
    <property type="match status" value="1"/>
</dbReference>
<proteinExistence type="predicted"/>
<dbReference type="Gene3D" id="3.30.420.10">
    <property type="entry name" value="Ribonuclease H-like superfamily/Ribonuclease H"/>
    <property type="match status" value="1"/>
</dbReference>
<dbReference type="InterPro" id="IPR001584">
    <property type="entry name" value="Integrase_cat-core"/>
</dbReference>
<dbReference type="Proteomes" id="UP000887159">
    <property type="component" value="Unassembled WGS sequence"/>
</dbReference>
<comment type="caution">
    <text evidence="2">The sequence shown here is derived from an EMBL/GenBank/DDBJ whole genome shotgun (WGS) entry which is preliminary data.</text>
</comment>
<dbReference type="PROSITE" id="PS50994">
    <property type="entry name" value="INTEGRASE"/>
    <property type="match status" value="1"/>
</dbReference>
<dbReference type="InterPro" id="IPR036397">
    <property type="entry name" value="RNaseH_sf"/>
</dbReference>
<dbReference type="EMBL" id="BMAU01021216">
    <property type="protein sequence ID" value="GFY00082.1"/>
    <property type="molecule type" value="Genomic_DNA"/>
</dbReference>
<keyword evidence="3" id="KW-1185">Reference proteome</keyword>
<accession>A0A8X6V0N3</accession>
<evidence type="ECO:0000313" key="2">
    <source>
        <dbReference type="EMBL" id="GFY00082.1"/>
    </source>
</evidence>
<gene>
    <name evidence="2" type="primary">pol_4433</name>
    <name evidence="2" type="ORF">TNCV_1341801</name>
</gene>
<name>A0A8X6V0N3_TRICX</name>
<dbReference type="InterPro" id="IPR012337">
    <property type="entry name" value="RNaseH-like_sf"/>
</dbReference>
<feature type="domain" description="Integrase catalytic" evidence="1">
    <location>
        <begin position="1"/>
        <end position="111"/>
    </location>
</feature>
<dbReference type="PANTHER" id="PTHR38681">
    <property type="entry name" value="RETROVIRUS-RELATED POL POLYPROTEIN FROM TRANSPOSON 412-LIKE PROTEIN-RELATED"/>
    <property type="match status" value="1"/>
</dbReference>
<evidence type="ECO:0000313" key="3">
    <source>
        <dbReference type="Proteomes" id="UP000887159"/>
    </source>
</evidence>
<reference evidence="2" key="1">
    <citation type="submission" date="2020-08" db="EMBL/GenBank/DDBJ databases">
        <title>Multicomponent nature underlies the extraordinary mechanical properties of spider dragline silk.</title>
        <authorList>
            <person name="Kono N."/>
            <person name="Nakamura H."/>
            <person name="Mori M."/>
            <person name="Yoshida Y."/>
            <person name="Ohtoshi R."/>
            <person name="Malay A.D."/>
            <person name="Moran D.A.P."/>
            <person name="Tomita M."/>
            <person name="Numata K."/>
            <person name="Arakawa K."/>
        </authorList>
    </citation>
    <scope>NUCLEOTIDE SEQUENCE</scope>
</reference>